<sequence>MCKWDIFLFNCGCFLVQLKDPCHDRRHRYHLNCVQIQQVRKEWVYCQGRLCDRCKDLQDEGYGVSDELPAWKDLQRAAYQVAKDRANMGGTLSNTSTTILYFP</sequence>
<evidence type="ECO:0000313" key="1">
    <source>
        <dbReference type="EMBL" id="KAI8685011.1"/>
    </source>
</evidence>
<proteinExistence type="predicted"/>
<comment type="caution">
    <text evidence="1">The sequence shown here is derived from an EMBL/GenBank/DDBJ whole genome shotgun (WGS) entry which is preliminary data.</text>
</comment>
<dbReference type="EMBL" id="CM046503">
    <property type="protein sequence ID" value="KAI8685011.1"/>
    <property type="molecule type" value="Genomic_DNA"/>
</dbReference>
<name>A0ACC0RFU2_9HYPO</name>
<organism evidence="1 2">
    <name type="scientific">Fusarium keratoplasticum</name>
    <dbReference type="NCBI Taxonomy" id="1328300"/>
    <lineage>
        <taxon>Eukaryota</taxon>
        <taxon>Fungi</taxon>
        <taxon>Dikarya</taxon>
        <taxon>Ascomycota</taxon>
        <taxon>Pezizomycotina</taxon>
        <taxon>Sordariomycetes</taxon>
        <taxon>Hypocreomycetidae</taxon>
        <taxon>Hypocreales</taxon>
        <taxon>Nectriaceae</taxon>
        <taxon>Fusarium</taxon>
        <taxon>Fusarium solani species complex</taxon>
    </lineage>
</organism>
<keyword evidence="2" id="KW-1185">Reference proteome</keyword>
<protein>
    <submittedName>
        <fullName evidence="1">Uncharacterized protein</fullName>
    </submittedName>
</protein>
<accession>A0ACC0RFU2</accession>
<gene>
    <name evidence="1" type="ORF">NCS57_00168900</name>
</gene>
<evidence type="ECO:0000313" key="2">
    <source>
        <dbReference type="Proteomes" id="UP001065298"/>
    </source>
</evidence>
<dbReference type="Proteomes" id="UP001065298">
    <property type="component" value="Chromosome 1"/>
</dbReference>
<reference evidence="1" key="1">
    <citation type="submission" date="2022-06" db="EMBL/GenBank/DDBJ databases">
        <title>Fusarium solani species complex genomes reveal bases of compartmentalisation and animal pathogenesis.</title>
        <authorList>
            <person name="Tsai I.J."/>
        </authorList>
    </citation>
    <scope>NUCLEOTIDE SEQUENCE</scope>
    <source>
        <strain evidence="1">Fu6.1</strain>
    </source>
</reference>